<dbReference type="InterPro" id="IPR052179">
    <property type="entry name" value="DD-CPase-like"/>
</dbReference>
<feature type="coiled-coil region" evidence="1">
    <location>
        <begin position="58"/>
        <end position="144"/>
    </location>
</feature>
<dbReference type="Proteomes" id="UP000035763">
    <property type="component" value="Unassembled WGS sequence"/>
</dbReference>
<reference evidence="4 5" key="1">
    <citation type="journal article" date="2013" name="ISME J.">
        <title>A metabolic model for members of the genus Tetrasphaera involved in enhanced biological phosphorus removal.</title>
        <authorList>
            <person name="Kristiansen R."/>
            <person name="Nguyen H.T.T."/>
            <person name="Saunders A.M."/>
            <person name="Nielsen J.L."/>
            <person name="Wimmer R."/>
            <person name="Le V.Q."/>
            <person name="McIlroy S.J."/>
            <person name="Petrovski S."/>
            <person name="Seviour R.J."/>
            <person name="Calteau A."/>
            <person name="Nielsen K.L."/>
            <person name="Nielsen P.H."/>
        </authorList>
    </citation>
    <scope>NUCLEOTIDE SEQUENCE [LARGE SCALE GENOMIC DNA]</scope>
    <source>
        <strain evidence="4 5">Ben110</strain>
    </source>
</reference>
<dbReference type="CDD" id="cd14814">
    <property type="entry name" value="Peptidase_M15"/>
    <property type="match status" value="1"/>
</dbReference>
<keyword evidence="2" id="KW-0732">Signal</keyword>
<dbReference type="GO" id="GO:0008233">
    <property type="term" value="F:peptidase activity"/>
    <property type="evidence" value="ECO:0007669"/>
    <property type="project" value="InterPro"/>
</dbReference>
<evidence type="ECO:0000256" key="2">
    <source>
        <dbReference type="SAM" id="SignalP"/>
    </source>
</evidence>
<dbReference type="Gene3D" id="3.30.1380.10">
    <property type="match status" value="1"/>
</dbReference>
<evidence type="ECO:0000313" key="4">
    <source>
        <dbReference type="EMBL" id="CCH71579.1"/>
    </source>
</evidence>
<dbReference type="RefSeq" id="WP_053083946.1">
    <property type="nucleotide sequence ID" value="NZ_HG764815.1"/>
</dbReference>
<dbReference type="InterPro" id="IPR009045">
    <property type="entry name" value="Zn_M74/Hedgehog-like"/>
</dbReference>
<protein>
    <recommendedName>
        <fullName evidence="3">D-alanyl-D-alanine carboxypeptidase-like core domain-containing protein</fullName>
    </recommendedName>
</protein>
<evidence type="ECO:0000259" key="3">
    <source>
        <dbReference type="Pfam" id="PF02557"/>
    </source>
</evidence>
<dbReference type="PANTHER" id="PTHR34385">
    <property type="entry name" value="D-ALANYL-D-ALANINE CARBOXYPEPTIDASE"/>
    <property type="match status" value="1"/>
</dbReference>
<name>W6JZS0_9MICO</name>
<proteinExistence type="predicted"/>
<feature type="domain" description="D-alanyl-D-alanine carboxypeptidase-like core" evidence="3">
    <location>
        <begin position="319"/>
        <end position="427"/>
    </location>
</feature>
<dbReference type="STRING" id="1193182.BN11_10022"/>
<dbReference type="PANTHER" id="PTHR34385:SF1">
    <property type="entry name" value="PEPTIDOGLYCAN L-ALANYL-D-GLUTAMATE ENDOPEPTIDASE CWLK"/>
    <property type="match status" value="1"/>
</dbReference>
<feature type="signal peptide" evidence="2">
    <location>
        <begin position="1"/>
        <end position="24"/>
    </location>
</feature>
<keyword evidence="1" id="KW-0175">Coiled coil</keyword>
<dbReference type="InterPro" id="IPR003709">
    <property type="entry name" value="VanY-like_core_dom"/>
</dbReference>
<comment type="caution">
    <text evidence="4">The sequence shown here is derived from an EMBL/GenBank/DDBJ whole genome shotgun (WGS) entry which is preliminary data.</text>
</comment>
<evidence type="ECO:0000313" key="5">
    <source>
        <dbReference type="Proteomes" id="UP000035763"/>
    </source>
</evidence>
<accession>W6JZS0</accession>
<dbReference type="AlphaFoldDB" id="W6JZS0"/>
<dbReference type="Pfam" id="PF02557">
    <property type="entry name" value="VanY"/>
    <property type="match status" value="1"/>
</dbReference>
<evidence type="ECO:0000256" key="1">
    <source>
        <dbReference type="SAM" id="Coils"/>
    </source>
</evidence>
<keyword evidence="5" id="KW-1185">Reference proteome</keyword>
<sequence length="427" mass="45278">MRFLAGPGLIAASLTLALAGPASAAETSPGTESPSVSVTGSMTITIPPTGSTEAGLTKEELQRQIARAEALRAEILKGGADIAAAMTKLDKATAKANAALEAYAKAKTEGRDARLKAKLQSETASNLQERLDKAREELREWAVSAYTQGGPLAEQLGYLDALSKDADKASNPLSDLNYLTDNRIRSVEDIREIAVAQKRASMDADAERDKAVAAEAKAAKAKKIATDLVKDQQASVDEVRRLHQERIAEVAPIAGLLLGSGDEDAISTSERLTDALSEYDIAIKDLSTKPCTENTGVFPNGQIPPSHLCPMIGSSDEFLVPDAAAAFNAMSKAYAEETGSLLCVTDGYRSYAEQVAVKASRGPWAATPGTSEHGLGRAVDLCGGVQDYSAPAHLWLKQNAALFGWFHPSWAEQGGTLPEPWHWEYAG</sequence>
<dbReference type="SUPFAM" id="SSF55166">
    <property type="entry name" value="Hedgehog/DD-peptidase"/>
    <property type="match status" value="1"/>
</dbReference>
<dbReference type="GO" id="GO:0006508">
    <property type="term" value="P:proteolysis"/>
    <property type="evidence" value="ECO:0007669"/>
    <property type="project" value="InterPro"/>
</dbReference>
<dbReference type="OrthoDB" id="5496837at2"/>
<dbReference type="EMBL" id="CAJA01000001">
    <property type="protein sequence ID" value="CCH71579.1"/>
    <property type="molecule type" value="Genomic_DNA"/>
</dbReference>
<gene>
    <name evidence="4" type="ORF">BN11_10022</name>
</gene>
<organism evidence="4 5">
    <name type="scientific">Nostocoides australiense Ben110</name>
    <dbReference type="NCBI Taxonomy" id="1193182"/>
    <lineage>
        <taxon>Bacteria</taxon>
        <taxon>Bacillati</taxon>
        <taxon>Actinomycetota</taxon>
        <taxon>Actinomycetes</taxon>
        <taxon>Micrococcales</taxon>
        <taxon>Intrasporangiaceae</taxon>
        <taxon>Nostocoides</taxon>
    </lineage>
</organism>
<feature type="chain" id="PRO_5004877708" description="D-alanyl-D-alanine carboxypeptidase-like core domain-containing protein" evidence="2">
    <location>
        <begin position="25"/>
        <end position="427"/>
    </location>
</feature>